<dbReference type="AlphaFoldDB" id="A0A9P6KIS1"/>
<sequence>MPHVTLGPDASMVTRPAACMRHYFRPTWSQDALLLMKRLPWK</sequence>
<accession>A0A9P6KIS1</accession>
<evidence type="ECO:0000313" key="2">
    <source>
        <dbReference type="Proteomes" id="UP000756921"/>
    </source>
</evidence>
<evidence type="ECO:0000313" key="1">
    <source>
        <dbReference type="EMBL" id="KAF9728588.1"/>
    </source>
</evidence>
<dbReference type="EMBL" id="WJXW01000019">
    <property type="protein sequence ID" value="KAF9728588.1"/>
    <property type="molecule type" value="Genomic_DNA"/>
</dbReference>
<gene>
    <name evidence="1" type="ORF">PMIN01_13416</name>
</gene>
<dbReference type="Proteomes" id="UP000756921">
    <property type="component" value="Unassembled WGS sequence"/>
</dbReference>
<comment type="caution">
    <text evidence="1">The sequence shown here is derived from an EMBL/GenBank/DDBJ whole genome shotgun (WGS) entry which is preliminary data.</text>
</comment>
<proteinExistence type="predicted"/>
<reference evidence="1" key="1">
    <citation type="journal article" date="2020" name="Mol. Plant Microbe Interact.">
        <title>Genome Sequence of the Biocontrol Agent Coniothyrium minitans strain Conio (IMI 134523).</title>
        <authorList>
            <person name="Patel D."/>
            <person name="Shittu T.A."/>
            <person name="Baroncelli R."/>
            <person name="Muthumeenakshi S."/>
            <person name="Osborne T.H."/>
            <person name="Janganan T.K."/>
            <person name="Sreenivasaprasad S."/>
        </authorList>
    </citation>
    <scope>NUCLEOTIDE SEQUENCE</scope>
    <source>
        <strain evidence="1">Conio</strain>
    </source>
</reference>
<keyword evidence="2" id="KW-1185">Reference proteome</keyword>
<name>A0A9P6KIS1_9PLEO</name>
<protein>
    <submittedName>
        <fullName evidence="1">Uncharacterized protein</fullName>
    </submittedName>
</protein>
<organism evidence="1 2">
    <name type="scientific">Paraphaeosphaeria minitans</name>
    <dbReference type="NCBI Taxonomy" id="565426"/>
    <lineage>
        <taxon>Eukaryota</taxon>
        <taxon>Fungi</taxon>
        <taxon>Dikarya</taxon>
        <taxon>Ascomycota</taxon>
        <taxon>Pezizomycotina</taxon>
        <taxon>Dothideomycetes</taxon>
        <taxon>Pleosporomycetidae</taxon>
        <taxon>Pleosporales</taxon>
        <taxon>Massarineae</taxon>
        <taxon>Didymosphaeriaceae</taxon>
        <taxon>Paraphaeosphaeria</taxon>
    </lineage>
</organism>